<sequence>MSFQRYSLTNYPPVLATNQQISKPYLEHHRSPASQRIPPLRRPLGKRKTCSHCPTAPQLFTIEHHNPIHALKSEQLNQYCRERRTPDWDFEQPLNNDYRMQIISPCLDRISLKNSTGRFFDGAKLNHPEETVTPRETKHLPGLFPEDAQGLITMSSLRRSFSESFESKLPFNRLPPMKGQDYFL</sequence>
<dbReference type="AlphaFoldDB" id="A0A504YB13"/>
<protein>
    <submittedName>
        <fullName evidence="2">Uncharacterized protein</fullName>
    </submittedName>
</protein>
<dbReference type="Proteomes" id="UP000316759">
    <property type="component" value="Unassembled WGS sequence"/>
</dbReference>
<reference evidence="2 3" key="1">
    <citation type="submission" date="2019-04" db="EMBL/GenBank/DDBJ databases">
        <title>Annotation for the trematode Fasciola gigantica.</title>
        <authorList>
            <person name="Choi Y.-J."/>
        </authorList>
    </citation>
    <scope>NUCLEOTIDE SEQUENCE [LARGE SCALE GENOMIC DNA]</scope>
    <source>
        <strain evidence="2">Uganda_cow_1</strain>
    </source>
</reference>
<name>A0A504YB13_FASGI</name>
<feature type="region of interest" description="Disordered" evidence="1">
    <location>
        <begin position="27"/>
        <end position="47"/>
    </location>
</feature>
<evidence type="ECO:0000313" key="3">
    <source>
        <dbReference type="Proteomes" id="UP000316759"/>
    </source>
</evidence>
<dbReference type="EMBL" id="SUNJ01015148">
    <property type="protein sequence ID" value="TPP55988.1"/>
    <property type="molecule type" value="Genomic_DNA"/>
</dbReference>
<gene>
    <name evidence="2" type="ORF">FGIG_01501</name>
</gene>
<accession>A0A504YB13</accession>
<organism evidence="2 3">
    <name type="scientific">Fasciola gigantica</name>
    <name type="common">Giant liver fluke</name>
    <dbReference type="NCBI Taxonomy" id="46835"/>
    <lineage>
        <taxon>Eukaryota</taxon>
        <taxon>Metazoa</taxon>
        <taxon>Spiralia</taxon>
        <taxon>Lophotrochozoa</taxon>
        <taxon>Platyhelminthes</taxon>
        <taxon>Trematoda</taxon>
        <taxon>Digenea</taxon>
        <taxon>Plagiorchiida</taxon>
        <taxon>Echinostomata</taxon>
        <taxon>Echinostomatoidea</taxon>
        <taxon>Fasciolidae</taxon>
        <taxon>Fasciola</taxon>
    </lineage>
</organism>
<comment type="caution">
    <text evidence="2">The sequence shown here is derived from an EMBL/GenBank/DDBJ whole genome shotgun (WGS) entry which is preliminary data.</text>
</comment>
<proteinExistence type="predicted"/>
<keyword evidence="3" id="KW-1185">Reference proteome</keyword>
<evidence type="ECO:0000313" key="2">
    <source>
        <dbReference type="EMBL" id="TPP55988.1"/>
    </source>
</evidence>
<evidence type="ECO:0000256" key="1">
    <source>
        <dbReference type="SAM" id="MobiDB-lite"/>
    </source>
</evidence>